<proteinExistence type="predicted"/>
<gene>
    <name evidence="1" type="ORF">CRV2_00009759</name>
</gene>
<comment type="caution">
    <text evidence="1">The sequence shown here is derived from an EMBL/GenBank/DDBJ whole genome shotgun (WGS) entry which is preliminary data.</text>
</comment>
<organism evidence="1 2">
    <name type="scientific">Clonostachys rosea f. rosea IK726</name>
    <dbReference type="NCBI Taxonomy" id="1349383"/>
    <lineage>
        <taxon>Eukaryota</taxon>
        <taxon>Fungi</taxon>
        <taxon>Dikarya</taxon>
        <taxon>Ascomycota</taxon>
        <taxon>Pezizomycotina</taxon>
        <taxon>Sordariomycetes</taxon>
        <taxon>Hypocreomycetidae</taxon>
        <taxon>Hypocreales</taxon>
        <taxon>Bionectriaceae</taxon>
        <taxon>Clonostachys</taxon>
    </lineage>
</organism>
<dbReference type="EMBL" id="CADEHS020000006">
    <property type="protein sequence ID" value="CAG9942819.1"/>
    <property type="molecule type" value="Genomic_DNA"/>
</dbReference>
<reference evidence="1" key="2">
    <citation type="submission" date="2021-10" db="EMBL/GenBank/DDBJ databases">
        <authorList>
            <person name="Piombo E."/>
        </authorList>
    </citation>
    <scope>NUCLEOTIDE SEQUENCE</scope>
</reference>
<accession>A0ACA9TPK1</accession>
<evidence type="ECO:0000313" key="1">
    <source>
        <dbReference type="EMBL" id="CAG9942819.1"/>
    </source>
</evidence>
<sequence>SHRHNVGRSSSTPPESSHSLNRTPLWERDDGNGGHSRRERNRRRRPAKYDFAEDEEGSLIQFDRRESATTSEVSHPTTHLDAEIVTDKILFLQLFYDLWFVANLTVFATVHPITEVDALVSFVGYFLLLWNTWFITTTFDARFIHDGILPRIARACHLTVMIGFAIAGAAFDRKELIRSIIKALSLFLVLSRLVLTAQYCLVLYGVRHNKRGRRALVVAATLTFVPAIAYLIVGIISATSNNRHVIVVWYVVGLLELLGGILHATLSKTLSFEGTHFNERLNLLTLIVLGEGIIILAKNAAKIVEYTYLKGISTYWSPALVGTLFSAGAIIYITYQLYFDWMPQEHHHPHMTPWRHAAWTLIHLPFHAVLVLLSEGSSQWAVWWRAIESYREVEAKLEASVNDNIADSDSTRSSQVAEALKDTAYSIMKKYGSDPEDGSKNSQDLDTAFDDIKGLPSSFWDRGMKNTSDPNYRTWVDSYLGVSRTTMNSVSKAFGLSSEDKKDSGTTDWKSAELAAVNSTSVRLHTIFAYLFVSAGIVLMLLMILHILAKRRGWSQFDMLRAAIVFTTGIGLSLVATIKLNPSMLSSFINSPLQLPIILICYFGCLILTHIPISSPPTNESSDQSEKGVRNGKRGHSRAQDPESAIPGRRQRHSSSREGPNSNHRRQRGNDNWASDTDRSAQRKGQSEPNMTERIVDHLWRAVYDLFVPRAERQYDRRGRSRAPAYWV</sequence>
<protein>
    <submittedName>
        <fullName evidence="1">Uncharacterized protein</fullName>
    </submittedName>
</protein>
<evidence type="ECO:0000313" key="2">
    <source>
        <dbReference type="Proteomes" id="UP000836387"/>
    </source>
</evidence>
<dbReference type="Proteomes" id="UP000836387">
    <property type="component" value="Unassembled WGS sequence"/>
</dbReference>
<keyword evidence="2" id="KW-1185">Reference proteome</keyword>
<name>A0ACA9TPK1_BIOOC</name>
<feature type="non-terminal residue" evidence="1">
    <location>
        <position position="1"/>
    </location>
</feature>
<reference evidence="1" key="1">
    <citation type="submission" date="2020-04" db="EMBL/GenBank/DDBJ databases">
        <authorList>
            <person name="Broberg M."/>
        </authorList>
    </citation>
    <scope>NUCLEOTIDE SEQUENCE</scope>
</reference>